<evidence type="ECO:0000256" key="5">
    <source>
        <dbReference type="SAM" id="MobiDB-lite"/>
    </source>
</evidence>
<feature type="region of interest" description="Disordered" evidence="5">
    <location>
        <begin position="974"/>
        <end position="998"/>
    </location>
</feature>
<protein>
    <submittedName>
        <fullName evidence="7">Liprin-alpha-3</fullName>
    </submittedName>
</protein>
<feature type="compositionally biased region" description="Polar residues" evidence="5">
    <location>
        <begin position="589"/>
        <end position="610"/>
    </location>
</feature>
<evidence type="ECO:0000313" key="8">
    <source>
        <dbReference type="Proteomes" id="UP001651158"/>
    </source>
</evidence>
<keyword evidence="3 4" id="KW-0175">Coiled coil</keyword>
<feature type="region of interest" description="Disordered" evidence="5">
    <location>
        <begin position="554"/>
        <end position="610"/>
    </location>
</feature>
<feature type="region of interest" description="Disordered" evidence="5">
    <location>
        <begin position="1571"/>
        <end position="1647"/>
    </location>
</feature>
<feature type="compositionally biased region" description="Low complexity" evidence="5">
    <location>
        <begin position="404"/>
        <end position="422"/>
    </location>
</feature>
<feature type="coiled-coil region" evidence="4">
    <location>
        <begin position="498"/>
        <end position="553"/>
    </location>
</feature>
<dbReference type="Proteomes" id="UP001651158">
    <property type="component" value="Unassembled WGS sequence"/>
</dbReference>
<keyword evidence="8" id="KW-1185">Reference proteome</keyword>
<feature type="coiled-coil region" evidence="4">
    <location>
        <begin position="34"/>
        <end position="125"/>
    </location>
</feature>
<feature type="compositionally biased region" description="Polar residues" evidence="5">
    <location>
        <begin position="851"/>
        <end position="861"/>
    </location>
</feature>
<organism evidence="7 8">
    <name type="scientific">Taenia crassiceps</name>
    <dbReference type="NCBI Taxonomy" id="6207"/>
    <lineage>
        <taxon>Eukaryota</taxon>
        <taxon>Metazoa</taxon>
        <taxon>Spiralia</taxon>
        <taxon>Lophotrochozoa</taxon>
        <taxon>Platyhelminthes</taxon>
        <taxon>Cestoda</taxon>
        <taxon>Eucestoda</taxon>
        <taxon>Cyclophyllidea</taxon>
        <taxon>Taeniidae</taxon>
        <taxon>Taenia</taxon>
    </lineage>
</organism>
<feature type="compositionally biased region" description="Low complexity" evidence="5">
    <location>
        <begin position="974"/>
        <end position="989"/>
    </location>
</feature>
<feature type="region of interest" description="Disordered" evidence="5">
    <location>
        <begin position="217"/>
        <end position="259"/>
    </location>
</feature>
<evidence type="ECO:0000313" key="7">
    <source>
        <dbReference type="EMBL" id="KAL5111740.1"/>
    </source>
</evidence>
<feature type="compositionally biased region" description="Polar residues" evidence="5">
    <location>
        <begin position="12"/>
        <end position="26"/>
    </location>
</feature>
<feature type="region of interest" description="Disordered" evidence="5">
    <location>
        <begin position="851"/>
        <end position="881"/>
    </location>
</feature>
<feature type="compositionally biased region" description="Polar residues" evidence="5">
    <location>
        <begin position="870"/>
        <end position="881"/>
    </location>
</feature>
<dbReference type="InterPro" id="IPR029515">
    <property type="entry name" value="Liprin"/>
</dbReference>
<dbReference type="InterPro" id="IPR057892">
    <property type="entry name" value="LIP-1_CC2"/>
</dbReference>
<dbReference type="CDD" id="cd09562">
    <property type="entry name" value="SAM_liprin-alpha1_2_3_4_repeat1"/>
    <property type="match status" value="1"/>
</dbReference>
<feature type="region of interest" description="Disordered" evidence="5">
    <location>
        <begin position="900"/>
        <end position="943"/>
    </location>
</feature>
<feature type="domain" description="SAM" evidence="6">
    <location>
        <begin position="1337"/>
        <end position="1393"/>
    </location>
</feature>
<comment type="caution">
    <text evidence="7">The sequence shown here is derived from an EMBL/GenBank/DDBJ whole genome shotgun (WGS) entry which is preliminary data.</text>
</comment>
<feature type="region of interest" description="Disordered" evidence="5">
    <location>
        <begin position="781"/>
        <end position="817"/>
    </location>
</feature>
<sequence>MCDIMPTIAEDCNSSQGDRDSQVSAEGNTVEDMLLSILDERDRLMENLQEAQEQLNYSQNRLGELEREKDCLSRQLREKVPEDIAVLAKDVQFYRDQLLEREDEIQELKAERSNTRLLLEHLECLVARHERSLRMTVVKRQMSSPGGVSSEVEVLKALKSLFEHHKAMDTRLRERLRAALERAAQLEEEVRASASDRASLREQLAAALANIAASTGNSLSIDPESKKETVDSVESQPPGGPPVNGAEVGGNGKEGRNGEGTNYAAVAAAAAASAAATERKLVEVAGRARDLESTITTLQKELGRAQDQVARLQRDLRESEAQREDQESRISTLEQRYLAAQHDATAAHEKANRIGADLISRDSELKQSEERVNHLKVEVDMLRNKNEDLQVMLEKYQSQEGDQPAPVASGSAASPADPSAVASVPSTVDISELQESNIRAMRAELTQADDRLREVQAAMAETQAELQRARQRERLNEDHSARLTATVDKLLLESNERLQTHLREKMAVMEEKNQLTAELDRVRRQMESIQSERDRLMNELDRLRRQASLAESLDLPNLNNDGYSGFTSGSLGRNSSKVENSVDGPTDVISPSSGVPANLSPDSKSTANAQNTSDAQALALLIQDQLDAINNEIKLIQEEKQNTEQLAEELESRVVQQSNPYLFEATATNASGCRGNAIAASVPPHLPGFGPTGWSPPPSPLTGRVSTPTTLHTVMTTGYGTAMSSAHRATVAAATHHPYSTGRAGPLFPGGTPAPQRANSAMAQLLCQPQVLNEYDGVAPSESHFQRQRSNPETVQRQSLTTMTSNPQESPYEFGPDNVSVSQLQMWRPENNGEKVPEDLSYPVQRASSSLGQAYPNQPINGVSAPSPLRQPSTPSTTRMFSGRNRSLQHLMEAEALRLNESSRPNSASPVPPKPQIRVPSAIPVQPSVSPEPPTGPSHRRHSVPSYRIAVSGSAVPPRPPFRAPMGTVPVATSGALLESPGSSASSKSDPTVANAPKHLASGGLVPASSPYNTHFPHEGDVSLISTHLHHQLLPTSATLSTITSTTTTNSGPGAAKTMMLQRVGPAVSQFAPSPTPSKKKSITGTLGRIFKRGGKDQPQIGLPQSPIIHHQQRLTSTSPSLGITYNPQAAAQIQQKQLLQQQQQQHLQFLRHKEMQQQHLYQLAQQRQQQQGEKQTSYDTEDPDGLISPSPHSTGSQYTRQPNNFAPGTGLPAAQPLEERRRKKKEELLEEAMEARLPFAQWNGPTIVAWLELWVGMPAWYVAACRANVKSGAIMAALSEQEIQREIGISNPLHRLKLRLAIQEMVALTAPTPTPRPNTSRLAFGDMDHEWIGNVWLPGLGLAQYRPAFMECLVDARMLDHLTKRDLRTHLKMVDAMHRTSLLYGIVCLKRLNYDRSELERRQRECLHRDSIDLLVWTCERVQAWLDQIGLREYASHLNGSGVHGGLLGLHTEVDANQLALILQIPSSATNARLILARELESLVQRYRATAPLAAAALGPAPRVLAMEAAAAAAARALPSAPATGSIDDESGPPPINGDTDVEKSLSPVTLPSAVENQSHLPTSAILASTAAQKNHGGEESGTDSQENVNSTTTAAATTSVITSSTLTTIAPAIGATPATPLAGQRGKKGAAPPPPSTPAQARSKT</sequence>
<accession>A0ABR4QQ34</accession>
<dbReference type="Pfam" id="PF25526">
    <property type="entry name" value="LIP-1"/>
    <property type="match status" value="2"/>
</dbReference>
<dbReference type="EMBL" id="JAKROA010000001">
    <property type="protein sequence ID" value="KAL5111740.1"/>
    <property type="molecule type" value="Genomic_DNA"/>
</dbReference>
<evidence type="ECO:0000256" key="3">
    <source>
        <dbReference type="ARBA" id="ARBA00023054"/>
    </source>
</evidence>
<evidence type="ECO:0000259" key="6">
    <source>
        <dbReference type="PROSITE" id="PS50105"/>
    </source>
</evidence>
<evidence type="ECO:0000256" key="4">
    <source>
        <dbReference type="SAM" id="Coils"/>
    </source>
</evidence>
<gene>
    <name evidence="7" type="ORF">TcWFU_003260</name>
</gene>
<dbReference type="InterPro" id="IPR001660">
    <property type="entry name" value="SAM"/>
</dbReference>
<feature type="region of interest" description="Disordered" evidence="5">
    <location>
        <begin position="1161"/>
        <end position="1221"/>
    </location>
</feature>
<feature type="domain" description="SAM" evidence="6">
    <location>
        <begin position="1243"/>
        <end position="1309"/>
    </location>
</feature>
<reference evidence="7 8" key="1">
    <citation type="journal article" date="2022" name="Front. Cell. Infect. Microbiol.">
        <title>The Genomes of Two Strains of Taenia crassiceps the Animal Model for the Study of Human Cysticercosis.</title>
        <authorList>
            <person name="Bobes R.J."/>
            <person name="Estrada K."/>
            <person name="Rios-Valencia D.G."/>
            <person name="Calderon-Gallegos A."/>
            <person name="de la Torre P."/>
            <person name="Carrero J.C."/>
            <person name="Sanchez-Flores A."/>
            <person name="Laclette J.P."/>
        </authorList>
    </citation>
    <scope>NUCLEOTIDE SEQUENCE [LARGE SCALE GENOMIC DNA]</scope>
    <source>
        <strain evidence="7">WFUcys</strain>
    </source>
</reference>
<feature type="compositionally biased region" description="Polar residues" evidence="5">
    <location>
        <begin position="1191"/>
        <end position="1207"/>
    </location>
</feature>
<evidence type="ECO:0000256" key="2">
    <source>
        <dbReference type="ARBA" id="ARBA00022737"/>
    </source>
</evidence>
<dbReference type="Pfam" id="PF07647">
    <property type="entry name" value="SAM_2"/>
    <property type="match status" value="1"/>
</dbReference>
<dbReference type="InterPro" id="IPR037620">
    <property type="entry name" value="LIP-1_SAM_1"/>
</dbReference>
<feature type="coiled-coil region" evidence="4">
    <location>
        <begin position="438"/>
        <end position="472"/>
    </location>
</feature>
<dbReference type="SMART" id="SM00454">
    <property type="entry name" value="SAM"/>
    <property type="match status" value="3"/>
</dbReference>
<dbReference type="PROSITE" id="PS50105">
    <property type="entry name" value="SAM_DOMAIN"/>
    <property type="match status" value="3"/>
</dbReference>
<dbReference type="CDD" id="cd09565">
    <property type="entry name" value="SAM_liprin-alpha1_2_3_4_repeat2"/>
    <property type="match status" value="1"/>
</dbReference>
<feature type="region of interest" description="Disordered" evidence="5">
    <location>
        <begin position="396"/>
        <end position="422"/>
    </location>
</feature>
<feature type="compositionally biased region" description="Low complexity" evidence="5">
    <location>
        <begin position="1161"/>
        <end position="1176"/>
    </location>
</feature>
<feature type="compositionally biased region" description="Polar residues" evidence="5">
    <location>
        <begin position="900"/>
        <end position="909"/>
    </location>
</feature>
<feature type="region of interest" description="Disordered" evidence="5">
    <location>
        <begin position="1522"/>
        <end position="1546"/>
    </location>
</feature>
<evidence type="ECO:0000256" key="1">
    <source>
        <dbReference type="ARBA" id="ARBA00007026"/>
    </source>
</evidence>
<name>A0ABR4QQ34_9CEST</name>
<feature type="domain" description="SAM" evidence="6">
    <location>
        <begin position="1418"/>
        <end position="1487"/>
    </location>
</feature>
<dbReference type="InterPro" id="IPR037621">
    <property type="entry name" value="LIP-1_SAM_2"/>
</dbReference>
<feature type="compositionally biased region" description="Polar residues" evidence="5">
    <location>
        <begin position="788"/>
        <end position="809"/>
    </location>
</feature>
<proteinExistence type="inferred from homology"/>
<feature type="compositionally biased region" description="Low complexity" evidence="5">
    <location>
        <begin position="1592"/>
        <end position="1626"/>
    </location>
</feature>
<feature type="compositionally biased region" description="Polar residues" evidence="5">
    <location>
        <begin position="557"/>
        <end position="579"/>
    </location>
</feature>
<comment type="similarity">
    <text evidence="1">Belongs to the liprin family. Liprin-alpha subfamily.</text>
</comment>
<feature type="coiled-coil region" evidence="4">
    <location>
        <begin position="619"/>
        <end position="653"/>
    </location>
</feature>
<feature type="region of interest" description="Disordered" evidence="5">
    <location>
        <begin position="1"/>
        <end position="26"/>
    </location>
</feature>
<dbReference type="SUPFAM" id="SSF57997">
    <property type="entry name" value="Tropomyosin"/>
    <property type="match status" value="1"/>
</dbReference>
<dbReference type="SUPFAM" id="SSF47769">
    <property type="entry name" value="SAM/Pointed domain"/>
    <property type="match status" value="2"/>
</dbReference>
<feature type="coiled-coil region" evidence="4">
    <location>
        <begin position="169"/>
        <end position="203"/>
    </location>
</feature>
<dbReference type="PANTHER" id="PTHR12587">
    <property type="entry name" value="LAR INTERACTING PROTEIN LIP -RELATED PROTEIN"/>
    <property type="match status" value="1"/>
</dbReference>
<dbReference type="Gene3D" id="1.10.150.50">
    <property type="entry name" value="Transcription Factor, Ets-1"/>
    <property type="match status" value="3"/>
</dbReference>
<dbReference type="InterPro" id="IPR013761">
    <property type="entry name" value="SAM/pointed_sf"/>
</dbReference>
<keyword evidence="2" id="KW-0677">Repeat</keyword>
<dbReference type="PANTHER" id="PTHR12587:SF20">
    <property type="entry name" value="LIPRIN-ALPHA, ISOFORM E"/>
    <property type="match status" value="1"/>
</dbReference>
<dbReference type="Pfam" id="PF00536">
    <property type="entry name" value="SAM_1"/>
    <property type="match status" value="2"/>
</dbReference>